<gene>
    <name evidence="2" type="ORF">IAD32_03675</name>
</gene>
<dbReference type="Proteomes" id="UP000886787">
    <property type="component" value="Unassembled WGS sequence"/>
</dbReference>
<organism evidence="2 3">
    <name type="scientific">Candidatus Scatavimonas merdigallinarum</name>
    <dbReference type="NCBI Taxonomy" id="2840914"/>
    <lineage>
        <taxon>Bacteria</taxon>
        <taxon>Bacillati</taxon>
        <taxon>Bacillota</taxon>
        <taxon>Clostridia</taxon>
        <taxon>Eubacteriales</taxon>
        <taxon>Oscillospiraceae</taxon>
        <taxon>Oscillospiraceae incertae sedis</taxon>
        <taxon>Candidatus Scatavimonas</taxon>
    </lineage>
</organism>
<feature type="transmembrane region" description="Helical" evidence="1">
    <location>
        <begin position="55"/>
        <end position="77"/>
    </location>
</feature>
<name>A0A9D0ZHF6_9FIRM</name>
<reference evidence="2" key="2">
    <citation type="journal article" date="2021" name="PeerJ">
        <title>Extensive microbial diversity within the chicken gut microbiome revealed by metagenomics and culture.</title>
        <authorList>
            <person name="Gilroy R."/>
            <person name="Ravi A."/>
            <person name="Getino M."/>
            <person name="Pursley I."/>
            <person name="Horton D.L."/>
            <person name="Alikhan N.F."/>
            <person name="Baker D."/>
            <person name="Gharbi K."/>
            <person name="Hall N."/>
            <person name="Watson M."/>
            <person name="Adriaenssens E.M."/>
            <person name="Foster-Nyarko E."/>
            <person name="Jarju S."/>
            <person name="Secka A."/>
            <person name="Antonio M."/>
            <person name="Oren A."/>
            <person name="Chaudhuri R.R."/>
            <person name="La Ragione R."/>
            <person name="Hildebrand F."/>
            <person name="Pallen M.J."/>
        </authorList>
    </citation>
    <scope>NUCLEOTIDE SEQUENCE</scope>
    <source>
        <strain evidence="2">ChiSjej1B19-3389</strain>
    </source>
</reference>
<dbReference type="EMBL" id="DVFW01000021">
    <property type="protein sequence ID" value="HIQ80364.1"/>
    <property type="molecule type" value="Genomic_DNA"/>
</dbReference>
<evidence type="ECO:0000256" key="1">
    <source>
        <dbReference type="SAM" id="Phobius"/>
    </source>
</evidence>
<evidence type="ECO:0000313" key="3">
    <source>
        <dbReference type="Proteomes" id="UP000886787"/>
    </source>
</evidence>
<sequence length="93" mass="10537">MGYVYAAMWLIVGIYLIYTGAKENRLFCFLGAYFVFLCIWWLIDELLPINMLDGNYAVVLRCISGAVLLIALIIYIIQKKAKKQNNHSGNKGG</sequence>
<keyword evidence="1" id="KW-1133">Transmembrane helix</keyword>
<keyword evidence="1" id="KW-0812">Transmembrane</keyword>
<protein>
    <submittedName>
        <fullName evidence="2">Uncharacterized protein</fullName>
    </submittedName>
</protein>
<keyword evidence="1" id="KW-0472">Membrane</keyword>
<evidence type="ECO:0000313" key="2">
    <source>
        <dbReference type="EMBL" id="HIQ80364.1"/>
    </source>
</evidence>
<feature type="transmembrane region" description="Helical" evidence="1">
    <location>
        <begin position="6"/>
        <end position="21"/>
    </location>
</feature>
<accession>A0A9D0ZHF6</accession>
<dbReference type="AlphaFoldDB" id="A0A9D0ZHF6"/>
<comment type="caution">
    <text evidence="2">The sequence shown here is derived from an EMBL/GenBank/DDBJ whole genome shotgun (WGS) entry which is preliminary data.</text>
</comment>
<proteinExistence type="predicted"/>
<feature type="transmembrane region" description="Helical" evidence="1">
    <location>
        <begin position="26"/>
        <end position="43"/>
    </location>
</feature>
<reference evidence="2" key="1">
    <citation type="submission" date="2020-10" db="EMBL/GenBank/DDBJ databases">
        <authorList>
            <person name="Gilroy R."/>
        </authorList>
    </citation>
    <scope>NUCLEOTIDE SEQUENCE</scope>
    <source>
        <strain evidence="2">ChiSjej1B19-3389</strain>
    </source>
</reference>